<organism evidence="3 4">
    <name type="scientific">Actibacterium naphthalenivorans</name>
    <dbReference type="NCBI Taxonomy" id="1614693"/>
    <lineage>
        <taxon>Bacteria</taxon>
        <taxon>Pseudomonadati</taxon>
        <taxon>Pseudomonadota</taxon>
        <taxon>Alphaproteobacteria</taxon>
        <taxon>Rhodobacterales</taxon>
        <taxon>Roseobacteraceae</taxon>
        <taxon>Actibacterium</taxon>
    </lineage>
</organism>
<dbReference type="EMBL" id="JACIEQ010000001">
    <property type="protein sequence ID" value="MBB4020983.1"/>
    <property type="molecule type" value="Genomic_DNA"/>
</dbReference>
<protein>
    <submittedName>
        <fullName evidence="3">Membrane protease YdiL (CAAX protease family)</fullName>
    </submittedName>
</protein>
<evidence type="ECO:0000313" key="4">
    <source>
        <dbReference type="Proteomes" id="UP000585681"/>
    </source>
</evidence>
<feature type="domain" description="CAAX prenyl protease 2/Lysostaphin resistance protein A-like" evidence="2">
    <location>
        <begin position="112"/>
        <end position="201"/>
    </location>
</feature>
<dbReference type="InterPro" id="IPR003675">
    <property type="entry name" value="Rce1/LyrA-like_dom"/>
</dbReference>
<keyword evidence="3" id="KW-0645">Protease</keyword>
<feature type="transmembrane region" description="Helical" evidence="1">
    <location>
        <begin position="191"/>
        <end position="215"/>
    </location>
</feature>
<dbReference type="Proteomes" id="UP000585681">
    <property type="component" value="Unassembled WGS sequence"/>
</dbReference>
<dbReference type="RefSeq" id="WP_157445504.1">
    <property type="nucleotide sequence ID" value="NZ_JACIEQ010000001.1"/>
</dbReference>
<dbReference type="GO" id="GO:0080120">
    <property type="term" value="P:CAAX-box protein maturation"/>
    <property type="evidence" value="ECO:0007669"/>
    <property type="project" value="UniProtKB-ARBA"/>
</dbReference>
<feature type="transmembrane region" description="Helical" evidence="1">
    <location>
        <begin position="152"/>
        <end position="185"/>
    </location>
</feature>
<keyword evidence="4" id="KW-1185">Reference proteome</keyword>
<dbReference type="GO" id="GO:0004175">
    <property type="term" value="F:endopeptidase activity"/>
    <property type="evidence" value="ECO:0007669"/>
    <property type="project" value="UniProtKB-ARBA"/>
</dbReference>
<accession>A0A840C7Y8</accession>
<comment type="caution">
    <text evidence="3">The sequence shown here is derived from an EMBL/GenBank/DDBJ whole genome shotgun (WGS) entry which is preliminary data.</text>
</comment>
<reference evidence="3" key="1">
    <citation type="submission" date="2020-08" db="EMBL/GenBank/DDBJ databases">
        <title>Genomic Encyclopedia of Type Strains, Phase IV (KMG-IV): sequencing the most valuable type-strain genomes for metagenomic binning, comparative biology and taxonomic classification.</title>
        <authorList>
            <person name="Goeker M."/>
        </authorList>
    </citation>
    <scope>NUCLEOTIDE SEQUENCE [LARGE SCALE GENOMIC DNA]</scope>
    <source>
        <strain evidence="3">DSM 105040</strain>
    </source>
</reference>
<gene>
    <name evidence="3" type="ORF">GGR17_000774</name>
</gene>
<feature type="transmembrane region" description="Helical" evidence="1">
    <location>
        <begin position="76"/>
        <end position="96"/>
    </location>
</feature>
<feature type="transmembrane region" description="Helical" evidence="1">
    <location>
        <begin position="21"/>
        <end position="38"/>
    </location>
</feature>
<dbReference type="GO" id="GO:0006508">
    <property type="term" value="P:proteolysis"/>
    <property type="evidence" value="ECO:0007669"/>
    <property type="project" value="UniProtKB-KW"/>
</dbReference>
<sequence length="223" mass="24603">MERADLPAGRDASRMQLWAEFLALYIVAPVAVAIVLPAQAMFPVLFAVTACGIALLHLTEGFAWHDLSRNRRAIDWPAVAAFSGLTLAVSLAVMLATRPEALLFLPRHQPLLTLMILLLYPVLSALPQELVFRPLFFRRYGALLPGPKRAIVLNAALFSLAHLMYWSWIVAAMTFAGGLVFAWAYEARRSFAMAVLMHSIAGAILFTLGLGIYFYSGNVVRPF</sequence>
<name>A0A840C7Y8_9RHOB</name>
<keyword evidence="3" id="KW-0378">Hydrolase</keyword>
<evidence type="ECO:0000313" key="3">
    <source>
        <dbReference type="EMBL" id="MBB4020983.1"/>
    </source>
</evidence>
<dbReference type="AlphaFoldDB" id="A0A840C7Y8"/>
<feature type="transmembrane region" description="Helical" evidence="1">
    <location>
        <begin position="111"/>
        <end position="132"/>
    </location>
</feature>
<keyword evidence="1" id="KW-0472">Membrane</keyword>
<proteinExistence type="predicted"/>
<dbReference type="Pfam" id="PF02517">
    <property type="entry name" value="Rce1-like"/>
    <property type="match status" value="1"/>
</dbReference>
<evidence type="ECO:0000256" key="1">
    <source>
        <dbReference type="SAM" id="Phobius"/>
    </source>
</evidence>
<keyword evidence="1" id="KW-0812">Transmembrane</keyword>
<evidence type="ECO:0000259" key="2">
    <source>
        <dbReference type="Pfam" id="PF02517"/>
    </source>
</evidence>
<keyword evidence="1" id="KW-1133">Transmembrane helix</keyword>
<feature type="transmembrane region" description="Helical" evidence="1">
    <location>
        <begin position="44"/>
        <end position="64"/>
    </location>
</feature>